<feature type="domain" description="ENT" evidence="5">
    <location>
        <begin position="47"/>
        <end position="134"/>
    </location>
</feature>
<feature type="compositionally biased region" description="Polar residues" evidence="4">
    <location>
        <begin position="124"/>
        <end position="140"/>
    </location>
</feature>
<dbReference type="Pfam" id="PF03735">
    <property type="entry name" value="ENT"/>
    <property type="match status" value="1"/>
</dbReference>
<dbReference type="GO" id="GO:0050832">
    <property type="term" value="P:defense response to fungus"/>
    <property type="evidence" value="ECO:0007669"/>
    <property type="project" value="InterPro"/>
</dbReference>
<name>A0A835QBL1_VANPL</name>
<feature type="region of interest" description="Disordered" evidence="4">
    <location>
        <begin position="1"/>
        <end position="24"/>
    </location>
</feature>
<dbReference type="GO" id="GO:0005634">
    <property type="term" value="C:nucleus"/>
    <property type="evidence" value="ECO:0007669"/>
    <property type="project" value="UniProtKB-SubCell"/>
</dbReference>
<dbReference type="InterPro" id="IPR033485">
    <property type="entry name" value="EMSY-LIKE_plant"/>
</dbReference>
<evidence type="ECO:0000256" key="4">
    <source>
        <dbReference type="SAM" id="MobiDB-lite"/>
    </source>
</evidence>
<dbReference type="SMART" id="SM00743">
    <property type="entry name" value="Agenet"/>
    <property type="match status" value="1"/>
</dbReference>
<evidence type="ECO:0000256" key="3">
    <source>
        <dbReference type="SAM" id="Coils"/>
    </source>
</evidence>
<dbReference type="SMART" id="SM01191">
    <property type="entry name" value="ENT"/>
    <property type="match status" value="1"/>
</dbReference>
<keyword evidence="3" id="KW-0175">Coiled coil</keyword>
<dbReference type="SUPFAM" id="SSF63748">
    <property type="entry name" value="Tudor/PWWP/MBT"/>
    <property type="match status" value="1"/>
</dbReference>
<dbReference type="PANTHER" id="PTHR33432:SF27">
    <property type="entry name" value="PROTEIN EMSY-LIKE 3"/>
    <property type="match status" value="1"/>
</dbReference>
<organism evidence="6 7">
    <name type="scientific">Vanilla planifolia</name>
    <name type="common">Vanilla</name>
    <dbReference type="NCBI Taxonomy" id="51239"/>
    <lineage>
        <taxon>Eukaryota</taxon>
        <taxon>Viridiplantae</taxon>
        <taxon>Streptophyta</taxon>
        <taxon>Embryophyta</taxon>
        <taxon>Tracheophyta</taxon>
        <taxon>Spermatophyta</taxon>
        <taxon>Magnoliopsida</taxon>
        <taxon>Liliopsida</taxon>
        <taxon>Asparagales</taxon>
        <taxon>Orchidaceae</taxon>
        <taxon>Vanilloideae</taxon>
        <taxon>Vanilleae</taxon>
        <taxon>Vanilla</taxon>
    </lineage>
</organism>
<dbReference type="PROSITE" id="PS51138">
    <property type="entry name" value="ENT"/>
    <property type="match status" value="1"/>
</dbReference>
<protein>
    <recommendedName>
        <fullName evidence="5">ENT domain-containing protein</fullName>
    </recommendedName>
</protein>
<dbReference type="AlphaFoldDB" id="A0A835QBL1"/>
<feature type="region of interest" description="Disordered" evidence="4">
    <location>
        <begin position="302"/>
        <end position="333"/>
    </location>
</feature>
<accession>A0A835QBL1</accession>
<evidence type="ECO:0000256" key="2">
    <source>
        <dbReference type="ARBA" id="ARBA00023242"/>
    </source>
</evidence>
<keyword evidence="2" id="KW-0539">Nucleus</keyword>
<dbReference type="Gene3D" id="2.30.30.140">
    <property type="match status" value="1"/>
</dbReference>
<proteinExistence type="predicted"/>
<dbReference type="Gene3D" id="1.10.1240.40">
    <property type="entry name" value="ENT domain"/>
    <property type="match status" value="1"/>
</dbReference>
<evidence type="ECO:0000256" key="1">
    <source>
        <dbReference type="ARBA" id="ARBA00004123"/>
    </source>
</evidence>
<dbReference type="FunFam" id="1.10.1240.40:FF:000005">
    <property type="entry name" value="ENT domain containing protein, expressed"/>
    <property type="match status" value="1"/>
</dbReference>
<dbReference type="InterPro" id="IPR036142">
    <property type="entry name" value="ENT_dom-like_sf"/>
</dbReference>
<dbReference type="InterPro" id="IPR014002">
    <property type="entry name" value="Agenet_dom_plant"/>
</dbReference>
<evidence type="ECO:0000313" key="6">
    <source>
        <dbReference type="EMBL" id="KAG0466232.1"/>
    </source>
</evidence>
<dbReference type="Proteomes" id="UP000636800">
    <property type="component" value="Unassembled WGS sequence"/>
</dbReference>
<feature type="coiled-coil region" evidence="3">
    <location>
        <begin position="376"/>
        <end position="403"/>
    </location>
</feature>
<evidence type="ECO:0000313" key="7">
    <source>
        <dbReference type="Proteomes" id="UP000636800"/>
    </source>
</evidence>
<dbReference type="Pfam" id="PF09465">
    <property type="entry name" value="LBR_tudor"/>
    <property type="match status" value="1"/>
</dbReference>
<dbReference type="SUPFAM" id="SSF158639">
    <property type="entry name" value="ENT-like"/>
    <property type="match status" value="1"/>
</dbReference>
<evidence type="ECO:0000259" key="5">
    <source>
        <dbReference type="PROSITE" id="PS51138"/>
    </source>
</evidence>
<comment type="caution">
    <text evidence="6">The sequence shown here is derived from an EMBL/GenBank/DDBJ whole genome shotgun (WGS) entry which is preliminary data.</text>
</comment>
<dbReference type="CDD" id="cd20404">
    <property type="entry name" value="Tudor_Agenet_AtEML-like"/>
    <property type="match status" value="1"/>
</dbReference>
<dbReference type="InterPro" id="IPR019023">
    <property type="entry name" value="Lamin-B_rcpt_of_tudor"/>
</dbReference>
<comment type="subcellular location">
    <subcellularLocation>
        <location evidence="1">Nucleus</location>
    </subcellularLocation>
</comment>
<reference evidence="6 7" key="1">
    <citation type="journal article" date="2020" name="Nat. Food">
        <title>A phased Vanilla planifolia genome enables genetic improvement of flavour and production.</title>
        <authorList>
            <person name="Hasing T."/>
            <person name="Tang H."/>
            <person name="Brym M."/>
            <person name="Khazi F."/>
            <person name="Huang T."/>
            <person name="Chambers A.H."/>
        </authorList>
    </citation>
    <scope>NUCLEOTIDE SEQUENCE [LARGE SCALE GENOMIC DNA]</scope>
    <source>
        <tissue evidence="6">Leaf</tissue>
    </source>
</reference>
<dbReference type="InterPro" id="IPR005491">
    <property type="entry name" value="ENT_dom"/>
</dbReference>
<dbReference type="PANTHER" id="PTHR33432">
    <property type="entry name" value="PROTEIN EMSY-LIKE 4"/>
    <property type="match status" value="1"/>
</dbReference>
<dbReference type="EMBL" id="JADCNL010000009">
    <property type="protein sequence ID" value="KAG0466232.1"/>
    <property type="molecule type" value="Genomic_DNA"/>
</dbReference>
<sequence length="462" mass="51252">MEYGTSDSSGTDDDLPPPHQNRGVRGRITFHGRVGVSLAYPRVQADMETQIHQLEQEAYCSVLRAFKAQSDSLTWEKESVITELRKELKVSNVEHRELLSMVNADESIRRIREWRQAGGRQPILMNNTQPVPESLPNPSFASRKRKKTSQSITSLPLNVPSPAMHSQCLGVSMQPSESASKHGAAGTKGKKPKPIPPTVPSGRGYLTNRGAPGIPIAKELVENKAHDLLIGKKVMTRWPEDNSFYEAVITDYDPQKGLHALVYDINTDNETWEWVNLKEISPEDIRWEGEDSSLPHRVHCGAGRGTKKLPPRHNSTASAGIGRGRGPLKHQSKKEFGISQNSIGETSDIVEILQTDTLLKEVEKLFNASHPKKVEVEKAKKLLKEHEQALTDAIARLADASDRESGLGFDYSALEIAVTVALESMAVDDFRGSTRSVEWQCTKKEIANTTEIHEIRIALDLG</sequence>
<dbReference type="FunFam" id="2.30.30.140:FF:000088">
    <property type="entry name" value="Protein EMSY-LIKE 3"/>
    <property type="match status" value="1"/>
</dbReference>
<feature type="region of interest" description="Disordered" evidence="4">
    <location>
        <begin position="120"/>
        <end position="207"/>
    </location>
</feature>
<gene>
    <name evidence="6" type="ORF">HPP92_017812</name>
</gene>
<dbReference type="OrthoDB" id="10020961at2759"/>
<keyword evidence="7" id="KW-1185">Reference proteome</keyword>